<organism evidence="9">
    <name type="scientific">Bradyrhizobium diazoefficiens</name>
    <dbReference type="NCBI Taxonomy" id="1355477"/>
    <lineage>
        <taxon>Bacteria</taxon>
        <taxon>Pseudomonadati</taxon>
        <taxon>Pseudomonadota</taxon>
        <taxon>Alphaproteobacteria</taxon>
        <taxon>Hyphomicrobiales</taxon>
        <taxon>Nitrobacteraceae</taxon>
        <taxon>Bradyrhizobium</taxon>
    </lineage>
</organism>
<dbReference type="Gene3D" id="3.90.1680.20">
    <property type="match status" value="2"/>
</dbReference>
<evidence type="ECO:0000256" key="1">
    <source>
        <dbReference type="ARBA" id="ARBA00008136"/>
    </source>
</evidence>
<name>A0A810B2B9_9BRAD</name>
<dbReference type="GO" id="GO:0006508">
    <property type="term" value="P:proteolysis"/>
    <property type="evidence" value="ECO:0007669"/>
    <property type="project" value="UniProtKB-KW"/>
</dbReference>
<accession>A0A810B2B9</accession>
<keyword evidence="3" id="KW-0227">DNA damage</keyword>
<evidence type="ECO:0000256" key="6">
    <source>
        <dbReference type="ARBA" id="ARBA00023125"/>
    </source>
</evidence>
<dbReference type="GO" id="GO:0106300">
    <property type="term" value="P:protein-DNA covalent cross-linking repair"/>
    <property type="evidence" value="ECO:0007669"/>
    <property type="project" value="InterPro"/>
</dbReference>
<keyword evidence="4 8" id="KW-0378">Hydrolase</keyword>
<evidence type="ECO:0000256" key="2">
    <source>
        <dbReference type="ARBA" id="ARBA00022670"/>
    </source>
</evidence>
<sequence length="249" mass="27454">MCNLYSITTNQAAISALFRVVNRYVGNLAPMPGVFPDYKAPIVRTGPDGRELALARWGMPSSSKALMDATKKRAEKLQAKGKTVDFKELLRMGPDGGTTNIRNVKSKHWTRWLGPEHRCVVPFNSFSEFNKAEGGDIWFALDETRPLVCFAGIWANWTSVRKVREGETTNDLYAFLTTEPNAEVGAIHPKAMPVILTTPDEVETWMTAPADEALKLQRPLADGTLRIVARGMKEDAAPATAEVPDSGHL</sequence>
<evidence type="ECO:0000313" key="9">
    <source>
        <dbReference type="EMBL" id="BCE70247.1"/>
    </source>
</evidence>
<keyword evidence="5" id="KW-0190">Covalent protein-DNA linkage</keyword>
<dbReference type="InterPro" id="IPR036590">
    <property type="entry name" value="SRAP-like"/>
</dbReference>
<dbReference type="GO" id="GO:0016829">
    <property type="term" value="F:lyase activity"/>
    <property type="evidence" value="ECO:0007669"/>
    <property type="project" value="UniProtKB-KW"/>
</dbReference>
<dbReference type="InterPro" id="IPR003738">
    <property type="entry name" value="SRAP"/>
</dbReference>
<gene>
    <name evidence="9" type="ORF">XF8B_03580</name>
</gene>
<keyword evidence="2 8" id="KW-0645">Protease</keyword>
<comment type="similarity">
    <text evidence="1 8">Belongs to the SOS response-associated peptidase family.</text>
</comment>
<dbReference type="AlphaFoldDB" id="A0A810B2B9"/>
<evidence type="ECO:0000256" key="4">
    <source>
        <dbReference type="ARBA" id="ARBA00022801"/>
    </source>
</evidence>
<dbReference type="PANTHER" id="PTHR13604">
    <property type="entry name" value="DC12-RELATED"/>
    <property type="match status" value="1"/>
</dbReference>
<evidence type="ECO:0000256" key="5">
    <source>
        <dbReference type="ARBA" id="ARBA00023124"/>
    </source>
</evidence>
<dbReference type="EMBL" id="AP023097">
    <property type="protein sequence ID" value="BCE70247.1"/>
    <property type="molecule type" value="Genomic_DNA"/>
</dbReference>
<proteinExistence type="inferred from homology"/>
<keyword evidence="7" id="KW-0456">Lyase</keyword>
<dbReference type="GO" id="GO:0003697">
    <property type="term" value="F:single-stranded DNA binding"/>
    <property type="evidence" value="ECO:0007669"/>
    <property type="project" value="InterPro"/>
</dbReference>
<protein>
    <recommendedName>
        <fullName evidence="8">Abasic site processing protein</fullName>
        <ecNumber evidence="8">3.4.-.-</ecNumber>
    </recommendedName>
</protein>
<dbReference type="SUPFAM" id="SSF143081">
    <property type="entry name" value="BB1717-like"/>
    <property type="match status" value="1"/>
</dbReference>
<dbReference type="GO" id="GO:0008233">
    <property type="term" value="F:peptidase activity"/>
    <property type="evidence" value="ECO:0007669"/>
    <property type="project" value="UniProtKB-KW"/>
</dbReference>
<dbReference type="Gene3D" id="6.10.250.570">
    <property type="match status" value="1"/>
</dbReference>
<reference evidence="9" key="1">
    <citation type="submission" date="2020-05" db="EMBL/GenBank/DDBJ databases">
        <title>Complete genome sequence of Bradyrhizobium diazoefficiens XF8 isolated from soybean nodule.</title>
        <authorList>
            <person name="Noda R."/>
            <person name="Kakizaki K."/>
            <person name="Minamisawa K."/>
        </authorList>
    </citation>
    <scope>NUCLEOTIDE SEQUENCE</scope>
    <source>
        <strain evidence="9">XF8</strain>
    </source>
</reference>
<dbReference type="PANTHER" id="PTHR13604:SF0">
    <property type="entry name" value="ABASIC SITE PROCESSING PROTEIN HMCES"/>
    <property type="match status" value="1"/>
</dbReference>
<evidence type="ECO:0000256" key="3">
    <source>
        <dbReference type="ARBA" id="ARBA00022763"/>
    </source>
</evidence>
<keyword evidence="6" id="KW-0238">DNA-binding</keyword>
<evidence type="ECO:0000256" key="8">
    <source>
        <dbReference type="RuleBase" id="RU364100"/>
    </source>
</evidence>
<evidence type="ECO:0000256" key="7">
    <source>
        <dbReference type="ARBA" id="ARBA00023239"/>
    </source>
</evidence>
<dbReference type="Pfam" id="PF02586">
    <property type="entry name" value="SRAP"/>
    <property type="match status" value="1"/>
</dbReference>
<dbReference type="EC" id="3.4.-.-" evidence="8"/>